<evidence type="ECO:0000259" key="1">
    <source>
        <dbReference type="Pfam" id="PF12973"/>
    </source>
</evidence>
<accession>A0A2K9ETY2</accession>
<dbReference type="InterPro" id="IPR011051">
    <property type="entry name" value="RmlC_Cupin_sf"/>
</dbReference>
<dbReference type="EMBL" id="CP025408">
    <property type="protein sequence ID" value="AUH35245.1"/>
    <property type="molecule type" value="Genomic_DNA"/>
</dbReference>
<proteinExistence type="predicted"/>
<dbReference type="AlphaFoldDB" id="A0A2K9ETY2"/>
<keyword evidence="2" id="KW-0223">Dioxygenase</keyword>
<feature type="domain" description="ChrR-like cupin" evidence="1">
    <location>
        <begin position="25"/>
        <end position="115"/>
    </location>
</feature>
<dbReference type="SUPFAM" id="SSF51182">
    <property type="entry name" value="RmlC-like cupins"/>
    <property type="match status" value="1"/>
</dbReference>
<dbReference type="RefSeq" id="WP_101461897.1">
    <property type="nucleotide sequence ID" value="NZ_CP025408.1"/>
</dbReference>
<dbReference type="InterPro" id="IPR025979">
    <property type="entry name" value="ChrR-like_cupin_dom"/>
</dbReference>
<sequence>MTFDTTTLTQERLLTINHKTDGEVKDALPGVHVTPLYLDREKGIWVIYARFEPGTRLPRHYHSGVVHFYTTKGSWNYLEHAEDVQTAGSYLFEPAGSHHTFVSEEGSEGFMVIEGANVNLNDDGSMMFIMDAGWIEDTINRIAGETGQKVPPYVRPGVVAQG</sequence>
<dbReference type="KEGG" id="paro:CUV01_05995"/>
<gene>
    <name evidence="2" type="ORF">CUV01_05995</name>
</gene>
<reference evidence="2 3" key="1">
    <citation type="submission" date="2017-12" db="EMBL/GenBank/DDBJ databases">
        <authorList>
            <person name="Hurst M.R.H."/>
        </authorList>
    </citation>
    <scope>NUCLEOTIDE SEQUENCE [LARGE SCALE GENOMIC DNA]</scope>
    <source>
        <strain evidence="2 3">BM15</strain>
    </source>
</reference>
<dbReference type="OrthoDB" id="564955at2"/>
<protein>
    <submittedName>
        <fullName evidence="2">2,4'-dihydroxyacetophenone dioxygenase</fullName>
    </submittedName>
</protein>
<dbReference type="InterPro" id="IPR014710">
    <property type="entry name" value="RmlC-like_jellyroll"/>
</dbReference>
<dbReference type="Proteomes" id="UP000233742">
    <property type="component" value="Chromosome"/>
</dbReference>
<dbReference type="Gene3D" id="2.60.120.10">
    <property type="entry name" value="Jelly Rolls"/>
    <property type="match status" value="1"/>
</dbReference>
<keyword evidence="3" id="KW-1185">Reference proteome</keyword>
<name>A0A2K9ETY2_9RHOB</name>
<keyword evidence="2" id="KW-0560">Oxidoreductase</keyword>
<dbReference type="CDD" id="cd20302">
    <property type="entry name" value="cupin_DAD"/>
    <property type="match status" value="1"/>
</dbReference>
<dbReference type="GO" id="GO:0051213">
    <property type="term" value="F:dioxygenase activity"/>
    <property type="evidence" value="ECO:0007669"/>
    <property type="project" value="UniProtKB-KW"/>
</dbReference>
<organism evidence="2 3">
    <name type="scientific">Paracoccus tegillarcae</name>
    <dbReference type="NCBI Taxonomy" id="1529068"/>
    <lineage>
        <taxon>Bacteria</taxon>
        <taxon>Pseudomonadati</taxon>
        <taxon>Pseudomonadota</taxon>
        <taxon>Alphaproteobacteria</taxon>
        <taxon>Rhodobacterales</taxon>
        <taxon>Paracoccaceae</taxon>
        <taxon>Paracoccus</taxon>
    </lineage>
</organism>
<dbReference type="Pfam" id="PF12973">
    <property type="entry name" value="Cupin_7"/>
    <property type="match status" value="1"/>
</dbReference>
<evidence type="ECO:0000313" key="2">
    <source>
        <dbReference type="EMBL" id="AUH35245.1"/>
    </source>
</evidence>
<evidence type="ECO:0000313" key="3">
    <source>
        <dbReference type="Proteomes" id="UP000233742"/>
    </source>
</evidence>